<dbReference type="EMBL" id="JAUYVI010000002">
    <property type="protein sequence ID" value="MDQ7247536.1"/>
    <property type="molecule type" value="Genomic_DNA"/>
</dbReference>
<dbReference type="InterPro" id="IPR036291">
    <property type="entry name" value="NAD(P)-bd_dom_sf"/>
</dbReference>
<dbReference type="SUPFAM" id="SSF55347">
    <property type="entry name" value="Glyceraldehyde-3-phosphate dehydrogenase-like, C-terminal domain"/>
    <property type="match status" value="1"/>
</dbReference>
<comment type="caution">
    <text evidence="3">The sequence shown here is derived from an EMBL/GenBank/DDBJ whole genome shotgun (WGS) entry which is preliminary data.</text>
</comment>
<dbReference type="InterPro" id="IPR051450">
    <property type="entry name" value="Gfo/Idh/MocA_Oxidoreductases"/>
</dbReference>
<gene>
    <name evidence="3" type="ORF">Q8A70_07650</name>
</gene>
<organism evidence="3 4">
    <name type="scientific">Dongia sedimenti</name>
    <dbReference type="NCBI Taxonomy" id="3064282"/>
    <lineage>
        <taxon>Bacteria</taxon>
        <taxon>Pseudomonadati</taxon>
        <taxon>Pseudomonadota</taxon>
        <taxon>Alphaproteobacteria</taxon>
        <taxon>Rhodospirillales</taxon>
        <taxon>Dongiaceae</taxon>
        <taxon>Dongia</taxon>
    </lineage>
</organism>
<name>A0ABU0YIK8_9PROT</name>
<proteinExistence type="predicted"/>
<dbReference type="RefSeq" id="WP_379954939.1">
    <property type="nucleotide sequence ID" value="NZ_JAUYVI010000002.1"/>
</dbReference>
<dbReference type="PANTHER" id="PTHR43377:SF1">
    <property type="entry name" value="BILIVERDIN REDUCTASE A"/>
    <property type="match status" value="1"/>
</dbReference>
<keyword evidence="4" id="KW-1185">Reference proteome</keyword>
<dbReference type="InterPro" id="IPR000683">
    <property type="entry name" value="Gfo/Idh/MocA-like_OxRdtase_N"/>
</dbReference>
<evidence type="ECO:0000259" key="1">
    <source>
        <dbReference type="Pfam" id="PF01408"/>
    </source>
</evidence>
<evidence type="ECO:0000313" key="4">
    <source>
        <dbReference type="Proteomes" id="UP001230156"/>
    </source>
</evidence>
<accession>A0ABU0YIK8</accession>
<sequence>MSGKLRVLAVGLGNMGMSHAKAYARIDGFEVAALCERRIAERNLPPELASAQRFSDYGEALKAVKPDVVSISTWSDSHAEYAIAAMEAGAHVFVEKPLADTVEDAQRVVDVAKRTGRKLVIGYILRHHPSWIRFIELAKTLGSPLVFRMNLNQQSSGKQWEDHKKLLQSLSPIVDCGVHYLDVMCQITRAKATKVHALGARLTDGMPNVDIPAGMYNYGMLQVAFDDGSIGWYEAGWGPMMSETAFFVKDVIGPKGSVSIVVADEGNKDTKSADINTHTKTNRILLHHAVLDANGNLAKKDETFDTHDEPDHDALCEREQRYLLKAIREDVDLSDHMSDAVRSLRIALAADSSVRTGEVVTL</sequence>
<protein>
    <submittedName>
        <fullName evidence="3">Gfo/Idh/MocA family oxidoreductase</fullName>
    </submittedName>
</protein>
<dbReference type="SUPFAM" id="SSF51735">
    <property type="entry name" value="NAD(P)-binding Rossmann-fold domains"/>
    <property type="match status" value="1"/>
</dbReference>
<feature type="domain" description="GFO/IDH/MocA-like oxidoreductase" evidence="2">
    <location>
        <begin position="139"/>
        <end position="241"/>
    </location>
</feature>
<dbReference type="PANTHER" id="PTHR43377">
    <property type="entry name" value="BILIVERDIN REDUCTASE A"/>
    <property type="match status" value="1"/>
</dbReference>
<feature type="domain" description="Gfo/Idh/MocA-like oxidoreductase N-terminal" evidence="1">
    <location>
        <begin position="5"/>
        <end position="123"/>
    </location>
</feature>
<reference evidence="4" key="1">
    <citation type="submission" date="2023-08" db="EMBL/GenBank/DDBJ databases">
        <title>Rhodospirillaceae gen. nov., a novel taxon isolated from the Yangtze River Yuezi River estuary sludge.</title>
        <authorList>
            <person name="Ruan L."/>
        </authorList>
    </citation>
    <scope>NUCLEOTIDE SEQUENCE [LARGE SCALE GENOMIC DNA]</scope>
    <source>
        <strain evidence="4">R-7</strain>
    </source>
</reference>
<dbReference type="Pfam" id="PF01408">
    <property type="entry name" value="GFO_IDH_MocA"/>
    <property type="match status" value="1"/>
</dbReference>
<dbReference type="InterPro" id="IPR055170">
    <property type="entry name" value="GFO_IDH_MocA-like_dom"/>
</dbReference>
<evidence type="ECO:0000313" key="3">
    <source>
        <dbReference type="EMBL" id="MDQ7247536.1"/>
    </source>
</evidence>
<evidence type="ECO:0000259" key="2">
    <source>
        <dbReference type="Pfam" id="PF22725"/>
    </source>
</evidence>
<dbReference type="Proteomes" id="UP001230156">
    <property type="component" value="Unassembled WGS sequence"/>
</dbReference>
<dbReference type="Gene3D" id="3.40.50.720">
    <property type="entry name" value="NAD(P)-binding Rossmann-like Domain"/>
    <property type="match status" value="1"/>
</dbReference>
<dbReference type="Pfam" id="PF22725">
    <property type="entry name" value="GFO_IDH_MocA_C3"/>
    <property type="match status" value="1"/>
</dbReference>
<dbReference type="Gene3D" id="3.30.360.10">
    <property type="entry name" value="Dihydrodipicolinate Reductase, domain 2"/>
    <property type="match status" value="1"/>
</dbReference>